<dbReference type="InterPro" id="IPR051976">
    <property type="entry name" value="Synaptopodin_domain"/>
</dbReference>
<dbReference type="PANTHER" id="PTHR24217">
    <property type="entry name" value="PUTATIVE-RELATED"/>
    <property type="match status" value="1"/>
</dbReference>
<feature type="region of interest" description="Disordered" evidence="5">
    <location>
        <begin position="405"/>
        <end position="429"/>
    </location>
</feature>
<comment type="similarity">
    <text evidence="4">Belongs to the synaptopodin family.</text>
</comment>
<feature type="region of interest" description="Disordered" evidence="5">
    <location>
        <begin position="627"/>
        <end position="686"/>
    </location>
</feature>
<organism evidence="7">
    <name type="scientific">Rhipicephalus appendiculatus</name>
    <name type="common">Brown ear tick</name>
    <dbReference type="NCBI Taxonomy" id="34631"/>
    <lineage>
        <taxon>Eukaryota</taxon>
        <taxon>Metazoa</taxon>
        <taxon>Ecdysozoa</taxon>
        <taxon>Arthropoda</taxon>
        <taxon>Chelicerata</taxon>
        <taxon>Arachnida</taxon>
        <taxon>Acari</taxon>
        <taxon>Parasitiformes</taxon>
        <taxon>Ixodida</taxon>
        <taxon>Ixodoidea</taxon>
        <taxon>Ixodidae</taxon>
        <taxon>Rhipicephalinae</taxon>
        <taxon>Rhipicephalus</taxon>
        <taxon>Rhipicephalus</taxon>
    </lineage>
</organism>
<feature type="compositionally biased region" description="Low complexity" evidence="5">
    <location>
        <begin position="227"/>
        <end position="256"/>
    </location>
</feature>
<dbReference type="GO" id="GO:0030018">
    <property type="term" value="C:Z disc"/>
    <property type="evidence" value="ECO:0007669"/>
    <property type="project" value="TreeGrafter"/>
</dbReference>
<feature type="domain" description="PDZ" evidence="6">
    <location>
        <begin position="5"/>
        <end position="86"/>
    </location>
</feature>
<dbReference type="EMBL" id="GEDV01004736">
    <property type="protein sequence ID" value="JAP83821.1"/>
    <property type="molecule type" value="Transcribed_RNA"/>
</dbReference>
<feature type="compositionally biased region" description="Low complexity" evidence="5">
    <location>
        <begin position="289"/>
        <end position="311"/>
    </location>
</feature>
<evidence type="ECO:0000256" key="4">
    <source>
        <dbReference type="ARBA" id="ARBA00038161"/>
    </source>
</evidence>
<name>A0A131Z103_RHIAP</name>
<keyword evidence="3" id="KW-0597">Phosphoprotein</keyword>
<sequence length="729" mass="78585">MAGSAITVRLAGGSPWGFRLQGGRGTGQPLTITKTRRKSKAYQVLLEGDQLICINGQPCDNLSHDEAMAIVESGCPELVIEVRRGYEQNKENENKPKDNPHPKIETQAAAAAAPVWTAPTGSSFFPKISPTGSSAFSKGLLTSTSALPRTGPSLKGPLSDLGNIPRPFVPFQDKSPDTMREVKSSVEHIKDPLTGITKEVRTTIEKESQETPSSLYRCVTETKKETSQLPSGGSLLSTTTTVTNRSTSTSSSATKKAPPPTAPKPKLKLNTELASDVARFGFPPDRPCSSASEASGQQAQQAGGSRDSPLLSPTGLLLLPKFYEPPAQNSTMDVHPLSLHRKKTFSSSSFYEEPNCIYPTVEEQVELARKIADSLSADTNRKSRGANMFFKRVKRSHKWVHEAPDYSDSEATLSGTETSREELATPDPATVPYKISKGPPKLKLILDPRHLQDANTLRSTGISIVEHNAISPEVCLDLVKDLNSPCGKGAAMFAKRKKKSEDWVVDVERVKAQLGDRWPEPHQPVAPIRTPIKTPVDRFKESLVNPRLRLVKSPWEAALESPIGSCEKAFAMVRPEEVVESVIRAAESKGVPEPATYQNGLSGAYEPAAYEPRPFAVPYNPKDPCLARAPRGWRGTATQPAPEPSGGSWSSAGGSAAPSESVSPCPPLQTGGAVQPSALSPLPAFGSPAPSSINLSQFQNFNSLPRSWSPRCSSQASFRPVKAPTFYAR</sequence>
<evidence type="ECO:0000259" key="6">
    <source>
        <dbReference type="PROSITE" id="PS50106"/>
    </source>
</evidence>
<dbReference type="InterPro" id="IPR001478">
    <property type="entry name" value="PDZ"/>
</dbReference>
<dbReference type="PANTHER" id="PTHR24217:SF0">
    <property type="entry name" value="PDZ DOMAIN-CONTAINING PROTEIN"/>
    <property type="match status" value="1"/>
</dbReference>
<dbReference type="SMART" id="SM00228">
    <property type="entry name" value="PDZ"/>
    <property type="match status" value="1"/>
</dbReference>
<evidence type="ECO:0000313" key="7">
    <source>
        <dbReference type="EMBL" id="JAP83821.1"/>
    </source>
</evidence>
<keyword evidence="2" id="KW-0963">Cytoplasm</keyword>
<dbReference type="AlphaFoldDB" id="A0A131Z103"/>
<dbReference type="SUPFAM" id="SSF50156">
    <property type="entry name" value="PDZ domain-like"/>
    <property type="match status" value="1"/>
</dbReference>
<dbReference type="InterPro" id="IPR036034">
    <property type="entry name" value="PDZ_sf"/>
</dbReference>
<feature type="compositionally biased region" description="Low complexity" evidence="5">
    <location>
        <begin position="644"/>
        <end position="663"/>
    </location>
</feature>
<dbReference type="Pfam" id="PF00595">
    <property type="entry name" value="PDZ"/>
    <property type="match status" value="1"/>
</dbReference>
<feature type="region of interest" description="Disordered" evidence="5">
    <location>
        <begin position="221"/>
        <end position="311"/>
    </location>
</feature>
<evidence type="ECO:0000256" key="1">
    <source>
        <dbReference type="ARBA" id="ARBA00004496"/>
    </source>
</evidence>
<dbReference type="GO" id="GO:0015629">
    <property type="term" value="C:actin cytoskeleton"/>
    <property type="evidence" value="ECO:0007669"/>
    <property type="project" value="TreeGrafter"/>
</dbReference>
<dbReference type="GO" id="GO:0032233">
    <property type="term" value="P:positive regulation of actin filament bundle assembly"/>
    <property type="evidence" value="ECO:0007669"/>
    <property type="project" value="TreeGrafter"/>
</dbReference>
<evidence type="ECO:0000256" key="3">
    <source>
        <dbReference type="ARBA" id="ARBA00022553"/>
    </source>
</evidence>
<protein>
    <recommendedName>
        <fullName evidence="6">PDZ domain-containing protein</fullName>
    </recommendedName>
</protein>
<comment type="subcellular location">
    <subcellularLocation>
        <location evidence="1">Cytoplasm</location>
    </subcellularLocation>
</comment>
<dbReference type="PROSITE" id="PS50106">
    <property type="entry name" value="PDZ"/>
    <property type="match status" value="1"/>
</dbReference>
<dbReference type="Gene3D" id="2.30.42.10">
    <property type="match status" value="1"/>
</dbReference>
<dbReference type="GO" id="GO:0005634">
    <property type="term" value="C:nucleus"/>
    <property type="evidence" value="ECO:0007669"/>
    <property type="project" value="TreeGrafter"/>
</dbReference>
<evidence type="ECO:0000256" key="5">
    <source>
        <dbReference type="SAM" id="MobiDB-lite"/>
    </source>
</evidence>
<reference evidence="7" key="1">
    <citation type="journal article" date="2016" name="Ticks Tick Borne Dis.">
        <title>De novo assembly and annotation of the salivary gland transcriptome of Rhipicephalus appendiculatus male and female ticks during blood feeding.</title>
        <authorList>
            <person name="de Castro M.H."/>
            <person name="de Klerk D."/>
            <person name="Pienaar R."/>
            <person name="Latif A.A."/>
            <person name="Rees D.J."/>
            <person name="Mans B.J."/>
        </authorList>
    </citation>
    <scope>NUCLEOTIDE SEQUENCE</scope>
    <source>
        <tissue evidence="7">Salivary glands</tissue>
    </source>
</reference>
<accession>A0A131Z103</accession>
<evidence type="ECO:0000256" key="2">
    <source>
        <dbReference type="ARBA" id="ARBA00022490"/>
    </source>
</evidence>
<proteinExistence type="inferred from homology"/>
<dbReference type="GO" id="GO:0003779">
    <property type="term" value="F:actin binding"/>
    <property type="evidence" value="ECO:0007669"/>
    <property type="project" value="TreeGrafter"/>
</dbReference>